<dbReference type="PROSITE" id="PS51186">
    <property type="entry name" value="GNAT"/>
    <property type="match status" value="1"/>
</dbReference>
<dbReference type="Proteomes" id="UP000250266">
    <property type="component" value="Unassembled WGS sequence"/>
</dbReference>
<dbReference type="SUPFAM" id="SSF55729">
    <property type="entry name" value="Acyl-CoA N-acyltransferases (Nat)"/>
    <property type="match status" value="1"/>
</dbReference>
<keyword evidence="3" id="KW-1185">Reference proteome</keyword>
<dbReference type="GO" id="GO:0016747">
    <property type="term" value="F:acyltransferase activity, transferring groups other than amino-acyl groups"/>
    <property type="evidence" value="ECO:0007669"/>
    <property type="project" value="InterPro"/>
</dbReference>
<dbReference type="EMBL" id="KV745079">
    <property type="protein sequence ID" value="OCK78130.1"/>
    <property type="molecule type" value="Genomic_DNA"/>
</dbReference>
<dbReference type="AlphaFoldDB" id="A0A8E2E666"/>
<name>A0A8E2E666_9PEZI</name>
<dbReference type="PANTHER" id="PTHR42791">
    <property type="entry name" value="GNAT FAMILY ACETYLTRANSFERASE"/>
    <property type="match status" value="1"/>
</dbReference>
<sequence>MQPSDFLSWMRIRSIAYLGPTNSIVHKRPLSDESITQVAEERKKEFAKSGTWHWKVVDQNEDESADGDIVACNNGKDNREILELDPTPPFVPPEINSEVLSAPLTPLQQANEEIMADRPYIMLNTLSTHPKHVRRGAGGMLVCCGVEMADQLGLEAYLDSTITARPLYARFGFEVVREVWFDRGLWGGAGVDCHACMLRKPRKRAELE</sequence>
<accession>A0A8E2E666</accession>
<evidence type="ECO:0000313" key="3">
    <source>
        <dbReference type="Proteomes" id="UP000250266"/>
    </source>
</evidence>
<dbReference type="InterPro" id="IPR016181">
    <property type="entry name" value="Acyl_CoA_acyltransferase"/>
</dbReference>
<dbReference type="InterPro" id="IPR000182">
    <property type="entry name" value="GNAT_dom"/>
</dbReference>
<dbReference type="Gene3D" id="3.40.630.30">
    <property type="match status" value="1"/>
</dbReference>
<dbReference type="OrthoDB" id="410198at2759"/>
<dbReference type="InterPro" id="IPR052523">
    <property type="entry name" value="Trichothecene_AcTrans"/>
</dbReference>
<gene>
    <name evidence="2" type="ORF">K432DRAFT_418184</name>
</gene>
<evidence type="ECO:0000313" key="2">
    <source>
        <dbReference type="EMBL" id="OCK78130.1"/>
    </source>
</evidence>
<feature type="domain" description="N-acetyltransferase" evidence="1">
    <location>
        <begin position="25"/>
        <end position="203"/>
    </location>
</feature>
<protein>
    <recommendedName>
        <fullName evidence="1">N-acetyltransferase domain-containing protein</fullName>
    </recommendedName>
</protein>
<evidence type="ECO:0000259" key="1">
    <source>
        <dbReference type="PROSITE" id="PS51186"/>
    </source>
</evidence>
<proteinExistence type="predicted"/>
<dbReference type="PANTHER" id="PTHR42791:SF14">
    <property type="entry name" value="N-ACETYLTRANSFERASE DOMAIN-CONTAINING PROTEIN"/>
    <property type="match status" value="1"/>
</dbReference>
<reference evidence="2 3" key="1">
    <citation type="journal article" date="2016" name="Nat. Commun.">
        <title>Ectomycorrhizal ecology is imprinted in the genome of the dominant symbiotic fungus Cenococcum geophilum.</title>
        <authorList>
            <consortium name="DOE Joint Genome Institute"/>
            <person name="Peter M."/>
            <person name="Kohler A."/>
            <person name="Ohm R.A."/>
            <person name="Kuo A."/>
            <person name="Krutzmann J."/>
            <person name="Morin E."/>
            <person name="Arend M."/>
            <person name="Barry K.W."/>
            <person name="Binder M."/>
            <person name="Choi C."/>
            <person name="Clum A."/>
            <person name="Copeland A."/>
            <person name="Grisel N."/>
            <person name="Haridas S."/>
            <person name="Kipfer T."/>
            <person name="LaButti K."/>
            <person name="Lindquist E."/>
            <person name="Lipzen A."/>
            <person name="Maire R."/>
            <person name="Meier B."/>
            <person name="Mihaltcheva S."/>
            <person name="Molinier V."/>
            <person name="Murat C."/>
            <person name="Poggeler S."/>
            <person name="Quandt C.A."/>
            <person name="Sperisen C."/>
            <person name="Tritt A."/>
            <person name="Tisserant E."/>
            <person name="Crous P.W."/>
            <person name="Henrissat B."/>
            <person name="Nehls U."/>
            <person name="Egli S."/>
            <person name="Spatafora J.W."/>
            <person name="Grigoriev I.V."/>
            <person name="Martin F.M."/>
        </authorList>
    </citation>
    <scope>NUCLEOTIDE SEQUENCE [LARGE SCALE GENOMIC DNA]</scope>
    <source>
        <strain evidence="2 3">CBS 459.81</strain>
    </source>
</reference>
<organism evidence="2 3">
    <name type="scientific">Lepidopterella palustris CBS 459.81</name>
    <dbReference type="NCBI Taxonomy" id="1314670"/>
    <lineage>
        <taxon>Eukaryota</taxon>
        <taxon>Fungi</taxon>
        <taxon>Dikarya</taxon>
        <taxon>Ascomycota</taxon>
        <taxon>Pezizomycotina</taxon>
        <taxon>Dothideomycetes</taxon>
        <taxon>Pleosporomycetidae</taxon>
        <taxon>Mytilinidiales</taxon>
        <taxon>Argynnaceae</taxon>
        <taxon>Lepidopterella</taxon>
    </lineage>
</organism>